<dbReference type="AlphaFoldDB" id="A0A1G9HLY4"/>
<name>A0A1G9HLY4_9RHOB</name>
<keyword evidence="2" id="KW-1185">Reference proteome</keyword>
<organism evidence="1 2">
    <name type="scientific">Meinhardsimonia xiamenensis</name>
    <dbReference type="NCBI Taxonomy" id="990712"/>
    <lineage>
        <taxon>Bacteria</taxon>
        <taxon>Pseudomonadati</taxon>
        <taxon>Pseudomonadota</taxon>
        <taxon>Alphaproteobacteria</taxon>
        <taxon>Rhodobacterales</taxon>
        <taxon>Paracoccaceae</taxon>
        <taxon>Meinhardsimonia</taxon>
    </lineage>
</organism>
<reference evidence="2" key="1">
    <citation type="submission" date="2016-10" db="EMBL/GenBank/DDBJ databases">
        <authorList>
            <person name="Varghese N."/>
            <person name="Submissions S."/>
        </authorList>
    </citation>
    <scope>NUCLEOTIDE SEQUENCE [LARGE SCALE GENOMIC DNA]</scope>
    <source>
        <strain evidence="2">CGMCC 1.10789</strain>
    </source>
</reference>
<proteinExistence type="predicted"/>
<evidence type="ECO:0000313" key="1">
    <source>
        <dbReference type="EMBL" id="SDL13929.1"/>
    </source>
</evidence>
<accession>A0A1G9HLY4</accession>
<evidence type="ECO:0000313" key="2">
    <source>
        <dbReference type="Proteomes" id="UP000199328"/>
    </source>
</evidence>
<sequence>MAARGKKQSVDDGAIRALLKRYACPLPYHQVRARFMGNIATPDMNASPMQEIHRVWNDELPVFEDKGEAEAFFGTLLHGLWNGLSVHQKRSDPFKLARVKIAPASHAYLGRLARVRREELDGFIDGLFAGQDEMDFPESAHRAIGILGELRALFAATENLAADAPGSTDTSTMEDTAKHLRELTRIAETEINTIIQSCRKARQQMLETYVVERPGTLH</sequence>
<dbReference type="EMBL" id="FNFV01000018">
    <property type="protein sequence ID" value="SDL13929.1"/>
    <property type="molecule type" value="Genomic_DNA"/>
</dbReference>
<protein>
    <submittedName>
        <fullName evidence="1">Uncharacterized protein</fullName>
    </submittedName>
</protein>
<dbReference type="OrthoDB" id="7763761at2"/>
<dbReference type="RefSeq" id="WP_092501405.1">
    <property type="nucleotide sequence ID" value="NZ_FNFV01000018.1"/>
</dbReference>
<gene>
    <name evidence="1" type="ORF">SAMN05216257_1182</name>
</gene>
<dbReference type="Proteomes" id="UP000199328">
    <property type="component" value="Unassembled WGS sequence"/>
</dbReference>